<evidence type="ECO:0000313" key="10">
    <source>
        <dbReference type="Proteomes" id="UP000284006"/>
    </source>
</evidence>
<dbReference type="InterPro" id="IPR006048">
    <property type="entry name" value="A-amylase/branching_C"/>
</dbReference>
<dbReference type="SUPFAM" id="SSF51011">
    <property type="entry name" value="Glycosyl hydrolase domain"/>
    <property type="match status" value="1"/>
</dbReference>
<dbReference type="GO" id="GO:2001070">
    <property type="term" value="F:starch binding"/>
    <property type="evidence" value="ECO:0007669"/>
    <property type="project" value="InterPro"/>
</dbReference>
<keyword evidence="4 7" id="KW-0732">Signal</keyword>
<evidence type="ECO:0000259" key="8">
    <source>
        <dbReference type="PROSITE" id="PS51166"/>
    </source>
</evidence>
<dbReference type="SMART" id="SM01065">
    <property type="entry name" value="CBM_2"/>
    <property type="match status" value="1"/>
</dbReference>
<dbReference type="GO" id="GO:0004556">
    <property type="term" value="F:alpha-amylase activity"/>
    <property type="evidence" value="ECO:0007669"/>
    <property type="project" value="InterPro"/>
</dbReference>
<evidence type="ECO:0000256" key="6">
    <source>
        <dbReference type="RuleBase" id="RU003615"/>
    </source>
</evidence>
<comment type="cofactor">
    <cofactor evidence="1">
        <name>Ca(2+)</name>
        <dbReference type="ChEBI" id="CHEBI:29108"/>
    </cofactor>
</comment>
<sequence length="717" mass="76975">METRLTTSFRTIGLTAAALAAAVAAIPSYAAPDTSVTNKQGYNTDVIYQIVTDRFVDGNAANNPTGAAFSAGCTQKRLFCGGDWKGIQNKIDDGYLTGMGITAIWISQPVENITAIINYSGTDNTAYHGYWARDFKKPNLAYGTLTDLTNLINAAHAKNIKVIIDFAPNHTSPASQSDPSFGENGKLYDNGVLKSSYSSDSGNWFHHTGGTSFANLEDGIYRNLFDLADMNHNKTEVDAYFKAAIKTWLDLGIDGIRMDAVKHMPFGWQKNFMAYVHGYKPVFTFGEWFLGENEVDPANHYFANRSGMSLLDFQFGQKVRQVFKDGSADMTSLNQMISDTAAQYSQVNDQVTFIDNHDMPRFKAAGANNRKLEQALAFTLTSRGVPAIYYGTEQYMEGTGDPDNRAKMTAFGTATTAYKLVAKLAPLRKSNPAIAYGSTTERWLNNNVLIFERKFGPNVAVVAINRDLVNATSITGFIAGLPAGSYTDVLAGIGMNGNNITVNAGGGVNNFSLAAGAVAVWQYTAATTTPTMAHVGPMMSMPGKTVTIDGRGFGATTGTVMFGATAVTGAAILSWEDTQVKVQVPAVAAGIYAVGVKNAGGVASGVYNAFEILSGPQVSVRFVVNNATTVPGENIYLSGDKFELTNWSAATPIGPLFNQVMYSYPTWYTDVSVPASSTVSFKFMKKSANPTVWEGGSNHTFATPASGSATVNVNWQP</sequence>
<dbReference type="Gene3D" id="2.60.40.10">
    <property type="entry name" value="Immunoglobulins"/>
    <property type="match status" value="2"/>
</dbReference>
<dbReference type="Gene3D" id="2.60.40.1180">
    <property type="entry name" value="Golgi alpha-mannosidase II"/>
    <property type="match status" value="1"/>
</dbReference>
<dbReference type="InterPro" id="IPR013780">
    <property type="entry name" value="Glyco_hydro_b"/>
</dbReference>
<dbReference type="OrthoDB" id="9805159at2"/>
<keyword evidence="10" id="KW-1185">Reference proteome</keyword>
<dbReference type="Gene3D" id="3.20.20.80">
    <property type="entry name" value="Glycosidases"/>
    <property type="match status" value="1"/>
</dbReference>
<dbReference type="EMBL" id="QYUP01000010">
    <property type="protein sequence ID" value="RJG27476.1"/>
    <property type="molecule type" value="Genomic_DNA"/>
</dbReference>
<protein>
    <submittedName>
        <fullName evidence="9">Alpha-amylase</fullName>
    </submittedName>
</protein>
<evidence type="ECO:0000256" key="4">
    <source>
        <dbReference type="ARBA" id="ARBA00022729"/>
    </source>
</evidence>
<accession>A0A418Y8A3</accession>
<dbReference type="InterPro" id="IPR006046">
    <property type="entry name" value="Alpha_amylase"/>
</dbReference>
<evidence type="ECO:0000256" key="5">
    <source>
        <dbReference type="ARBA" id="ARBA00022837"/>
    </source>
</evidence>
<dbReference type="RefSeq" id="WP_119809065.1">
    <property type="nucleotide sequence ID" value="NZ_QYUP01000010.1"/>
</dbReference>
<dbReference type="InterPro" id="IPR002909">
    <property type="entry name" value="IPT_dom"/>
</dbReference>
<gene>
    <name evidence="9" type="ORF">D3872_01085</name>
</gene>
<keyword evidence="5" id="KW-0106">Calcium</keyword>
<evidence type="ECO:0000256" key="2">
    <source>
        <dbReference type="ARBA" id="ARBA00008061"/>
    </source>
</evidence>
<dbReference type="PANTHER" id="PTHR10357">
    <property type="entry name" value="ALPHA-AMYLASE FAMILY MEMBER"/>
    <property type="match status" value="1"/>
</dbReference>
<dbReference type="AlphaFoldDB" id="A0A418Y8A3"/>
<dbReference type="InterPro" id="IPR017853">
    <property type="entry name" value="GH"/>
</dbReference>
<dbReference type="PROSITE" id="PS51166">
    <property type="entry name" value="CBM20"/>
    <property type="match status" value="1"/>
</dbReference>
<organism evidence="9 10">
    <name type="scientific">Massilia cavernae</name>
    <dbReference type="NCBI Taxonomy" id="2320864"/>
    <lineage>
        <taxon>Bacteria</taxon>
        <taxon>Pseudomonadati</taxon>
        <taxon>Pseudomonadota</taxon>
        <taxon>Betaproteobacteria</taxon>
        <taxon>Burkholderiales</taxon>
        <taxon>Oxalobacteraceae</taxon>
        <taxon>Telluria group</taxon>
        <taxon>Massilia</taxon>
    </lineage>
</organism>
<dbReference type="CDD" id="cd00604">
    <property type="entry name" value="IPT_CGTD"/>
    <property type="match status" value="1"/>
</dbReference>
<comment type="similarity">
    <text evidence="2 6">Belongs to the glycosyl hydrolase 13 family.</text>
</comment>
<dbReference type="SMART" id="SM00632">
    <property type="entry name" value="Aamy_C"/>
    <property type="match status" value="1"/>
</dbReference>
<dbReference type="SUPFAM" id="SSF81296">
    <property type="entry name" value="E set domains"/>
    <property type="match status" value="1"/>
</dbReference>
<dbReference type="GO" id="GO:0046872">
    <property type="term" value="F:metal ion binding"/>
    <property type="evidence" value="ECO:0007669"/>
    <property type="project" value="UniProtKB-KW"/>
</dbReference>
<dbReference type="Pfam" id="PF01833">
    <property type="entry name" value="TIG"/>
    <property type="match status" value="1"/>
</dbReference>
<evidence type="ECO:0000256" key="1">
    <source>
        <dbReference type="ARBA" id="ARBA00001913"/>
    </source>
</evidence>
<dbReference type="CDD" id="cd11320">
    <property type="entry name" value="AmyAc_AmyMalt_CGTase_like"/>
    <property type="match status" value="1"/>
</dbReference>
<feature type="signal peptide" evidence="7">
    <location>
        <begin position="1"/>
        <end position="30"/>
    </location>
</feature>
<dbReference type="GO" id="GO:0005975">
    <property type="term" value="P:carbohydrate metabolic process"/>
    <property type="evidence" value="ECO:0007669"/>
    <property type="project" value="InterPro"/>
</dbReference>
<dbReference type="InterPro" id="IPR031319">
    <property type="entry name" value="A-amylase_C"/>
</dbReference>
<dbReference type="Pfam" id="PF02806">
    <property type="entry name" value="Alpha-amylase_C"/>
    <property type="match status" value="1"/>
</dbReference>
<dbReference type="SUPFAM" id="SSF49452">
    <property type="entry name" value="Starch-binding domain-like"/>
    <property type="match status" value="1"/>
</dbReference>
<dbReference type="PRINTS" id="PR00110">
    <property type="entry name" value="ALPHAAMYLASE"/>
</dbReference>
<evidence type="ECO:0000256" key="3">
    <source>
        <dbReference type="ARBA" id="ARBA00022723"/>
    </source>
</evidence>
<dbReference type="InterPro" id="IPR002044">
    <property type="entry name" value="CBM20"/>
</dbReference>
<dbReference type="InterPro" id="IPR013783">
    <property type="entry name" value="Ig-like_fold"/>
</dbReference>
<comment type="caution">
    <text evidence="9">The sequence shown here is derived from an EMBL/GenBank/DDBJ whole genome shotgun (WGS) entry which is preliminary data.</text>
</comment>
<dbReference type="Pfam" id="PF00128">
    <property type="entry name" value="Alpha-amylase"/>
    <property type="match status" value="1"/>
</dbReference>
<dbReference type="Proteomes" id="UP000284006">
    <property type="component" value="Unassembled WGS sequence"/>
</dbReference>
<dbReference type="InterPro" id="IPR013784">
    <property type="entry name" value="Carb-bd-like_fold"/>
</dbReference>
<evidence type="ECO:0000256" key="7">
    <source>
        <dbReference type="SAM" id="SignalP"/>
    </source>
</evidence>
<keyword evidence="3" id="KW-0479">Metal-binding</keyword>
<evidence type="ECO:0000313" key="9">
    <source>
        <dbReference type="EMBL" id="RJG27476.1"/>
    </source>
</evidence>
<dbReference type="SMART" id="SM00642">
    <property type="entry name" value="Aamy"/>
    <property type="match status" value="1"/>
</dbReference>
<feature type="domain" description="CBM20" evidence="8">
    <location>
        <begin position="612"/>
        <end position="717"/>
    </location>
</feature>
<name>A0A418Y8A3_9BURK</name>
<dbReference type="InterPro" id="IPR014756">
    <property type="entry name" value="Ig_E-set"/>
</dbReference>
<dbReference type="SUPFAM" id="SSF51445">
    <property type="entry name" value="(Trans)glycosidases"/>
    <property type="match status" value="1"/>
</dbReference>
<dbReference type="InterPro" id="IPR006047">
    <property type="entry name" value="GH13_cat_dom"/>
</dbReference>
<feature type="chain" id="PRO_5019077905" evidence="7">
    <location>
        <begin position="31"/>
        <end position="717"/>
    </location>
</feature>
<proteinExistence type="inferred from homology"/>
<dbReference type="Pfam" id="PF00686">
    <property type="entry name" value="CBM_20"/>
    <property type="match status" value="1"/>
</dbReference>
<reference evidence="9 10" key="1">
    <citation type="submission" date="2018-09" db="EMBL/GenBank/DDBJ databases">
        <authorList>
            <person name="Zhu H."/>
        </authorList>
    </citation>
    <scope>NUCLEOTIDE SEQUENCE [LARGE SCALE GENOMIC DNA]</scope>
    <source>
        <strain evidence="9 10">K1S02-61</strain>
    </source>
</reference>
<dbReference type="PANTHER" id="PTHR10357:SF215">
    <property type="entry name" value="ALPHA-AMYLASE 1"/>
    <property type="match status" value="1"/>
</dbReference>